<dbReference type="InterPro" id="IPR009057">
    <property type="entry name" value="Homeodomain-like_sf"/>
</dbReference>
<dbReference type="AlphaFoldDB" id="A0A0L7L5S8"/>
<proteinExistence type="predicted"/>
<dbReference type="EMBL" id="JTDY01002818">
    <property type="protein sequence ID" value="KOB70656.1"/>
    <property type="molecule type" value="Genomic_DNA"/>
</dbReference>
<feature type="region of interest" description="Disordered" evidence="2">
    <location>
        <begin position="147"/>
        <end position="169"/>
    </location>
</feature>
<organism evidence="4 5">
    <name type="scientific">Operophtera brumata</name>
    <name type="common">Winter moth</name>
    <name type="synonym">Phalaena brumata</name>
    <dbReference type="NCBI Taxonomy" id="104452"/>
    <lineage>
        <taxon>Eukaryota</taxon>
        <taxon>Metazoa</taxon>
        <taxon>Ecdysozoa</taxon>
        <taxon>Arthropoda</taxon>
        <taxon>Hexapoda</taxon>
        <taxon>Insecta</taxon>
        <taxon>Pterygota</taxon>
        <taxon>Neoptera</taxon>
        <taxon>Endopterygota</taxon>
        <taxon>Lepidoptera</taxon>
        <taxon>Glossata</taxon>
        <taxon>Ditrysia</taxon>
        <taxon>Geometroidea</taxon>
        <taxon>Geometridae</taxon>
        <taxon>Larentiinae</taxon>
        <taxon>Operophtera</taxon>
    </lineage>
</organism>
<comment type="subcellular location">
    <subcellularLocation>
        <location evidence="1">Nucleus</location>
    </subcellularLocation>
</comment>
<sequence>MFRYGRQDYHGHAPKLKAPRWTDGQLQEAIQAVVTQRMRFTQAATHYAIPKGTLYDNILGKSKRMAVLDDAGLTADEERSILDYCCYTSVSPYNRRTKKSLKEVLAFVIKLRRARDPGFTFIGLTGFRWWWAFCKKHSIVSLYYEESDKSKSSRLGKVKSEINTDDDES</sequence>
<protein>
    <recommendedName>
        <fullName evidence="3">HTH psq-type domain-containing protein</fullName>
    </recommendedName>
</protein>
<name>A0A0L7L5S8_OPEBR</name>
<evidence type="ECO:0000256" key="2">
    <source>
        <dbReference type="SAM" id="MobiDB-lite"/>
    </source>
</evidence>
<evidence type="ECO:0000256" key="1">
    <source>
        <dbReference type="ARBA" id="ARBA00004123"/>
    </source>
</evidence>
<dbReference type="GO" id="GO:0003677">
    <property type="term" value="F:DNA binding"/>
    <property type="evidence" value="ECO:0007669"/>
    <property type="project" value="InterPro"/>
</dbReference>
<dbReference type="SUPFAM" id="SSF46689">
    <property type="entry name" value="Homeodomain-like"/>
    <property type="match status" value="1"/>
</dbReference>
<accession>A0A0L7L5S8</accession>
<dbReference type="GO" id="GO:0005634">
    <property type="term" value="C:nucleus"/>
    <property type="evidence" value="ECO:0007669"/>
    <property type="project" value="UniProtKB-SubCell"/>
</dbReference>
<reference evidence="4 5" key="1">
    <citation type="journal article" date="2015" name="Genome Biol. Evol.">
        <title>The genome of winter moth (Operophtera brumata) provides a genomic perspective on sexual dimorphism and phenology.</title>
        <authorList>
            <person name="Derks M.F."/>
            <person name="Smit S."/>
            <person name="Salis L."/>
            <person name="Schijlen E."/>
            <person name="Bossers A."/>
            <person name="Mateman C."/>
            <person name="Pijl A.S."/>
            <person name="de Ridder D."/>
            <person name="Groenen M.A."/>
            <person name="Visser M.E."/>
            <person name="Megens H.J."/>
        </authorList>
    </citation>
    <scope>NUCLEOTIDE SEQUENCE [LARGE SCALE GENOMIC DNA]</scope>
    <source>
        <strain evidence="4">WM2013NL</strain>
        <tissue evidence="4">Head and thorax</tissue>
    </source>
</reference>
<feature type="domain" description="HTH psq-type" evidence="3">
    <location>
        <begin position="22"/>
        <end position="57"/>
    </location>
</feature>
<comment type="caution">
    <text evidence="4">The sequence shown here is derived from an EMBL/GenBank/DDBJ whole genome shotgun (WGS) entry which is preliminary data.</text>
</comment>
<gene>
    <name evidence="4" type="ORF">OBRU01_12230</name>
</gene>
<dbReference type="InterPro" id="IPR007889">
    <property type="entry name" value="HTH_Psq"/>
</dbReference>
<dbReference type="Gene3D" id="1.10.10.60">
    <property type="entry name" value="Homeodomain-like"/>
    <property type="match status" value="1"/>
</dbReference>
<evidence type="ECO:0000313" key="5">
    <source>
        <dbReference type="Proteomes" id="UP000037510"/>
    </source>
</evidence>
<dbReference type="Proteomes" id="UP000037510">
    <property type="component" value="Unassembled WGS sequence"/>
</dbReference>
<keyword evidence="5" id="KW-1185">Reference proteome</keyword>
<dbReference type="Pfam" id="PF05225">
    <property type="entry name" value="HTH_psq"/>
    <property type="match status" value="1"/>
</dbReference>
<evidence type="ECO:0000313" key="4">
    <source>
        <dbReference type="EMBL" id="KOB70656.1"/>
    </source>
</evidence>
<evidence type="ECO:0000259" key="3">
    <source>
        <dbReference type="Pfam" id="PF05225"/>
    </source>
</evidence>